<evidence type="ECO:0000313" key="4">
    <source>
        <dbReference type="Proteomes" id="UP001597218"/>
    </source>
</evidence>
<accession>A0ABW4SAJ0</accession>
<gene>
    <name evidence="3" type="ORF">ACFSFY_00150</name>
</gene>
<keyword evidence="2" id="KW-0472">Membrane</keyword>
<evidence type="ECO:0000256" key="1">
    <source>
        <dbReference type="SAM" id="Coils"/>
    </source>
</evidence>
<organism evidence="3 4">
    <name type="scientific">Sporosarcina siberiensis</name>
    <dbReference type="NCBI Taxonomy" id="1365606"/>
    <lineage>
        <taxon>Bacteria</taxon>
        <taxon>Bacillati</taxon>
        <taxon>Bacillota</taxon>
        <taxon>Bacilli</taxon>
        <taxon>Bacillales</taxon>
        <taxon>Caryophanaceae</taxon>
        <taxon>Sporosarcina</taxon>
    </lineage>
</organism>
<feature type="transmembrane region" description="Helical" evidence="2">
    <location>
        <begin position="7"/>
        <end position="27"/>
    </location>
</feature>
<keyword evidence="1" id="KW-0175">Coiled coil</keyword>
<protein>
    <submittedName>
        <fullName evidence="3">Uncharacterized protein</fullName>
    </submittedName>
</protein>
<dbReference type="EMBL" id="JBHUGI010000001">
    <property type="protein sequence ID" value="MFD1926483.1"/>
    <property type="molecule type" value="Genomic_DNA"/>
</dbReference>
<dbReference type="Proteomes" id="UP001597218">
    <property type="component" value="Unassembled WGS sequence"/>
</dbReference>
<feature type="coiled-coil region" evidence="1">
    <location>
        <begin position="34"/>
        <end position="61"/>
    </location>
</feature>
<name>A0ABW4SAJ0_9BACL</name>
<dbReference type="RefSeq" id="WP_381535109.1">
    <property type="nucleotide sequence ID" value="NZ_JBHUGI010000001.1"/>
</dbReference>
<keyword evidence="2" id="KW-1133">Transmembrane helix</keyword>
<proteinExistence type="predicted"/>
<keyword evidence="2" id="KW-0812">Transmembrane</keyword>
<keyword evidence="4" id="KW-1185">Reference proteome</keyword>
<evidence type="ECO:0000313" key="3">
    <source>
        <dbReference type="EMBL" id="MFD1926483.1"/>
    </source>
</evidence>
<sequence>MLFSKKSFVYFLAITLLFSLVANVYVFSKRSKINEKLTEQLGNYVIEIKDIKEENTDLNKRILLTKNPKDLEDISEVTESEKIEDSLINEIDSTVKRFVEYSFNTNPDNYVDRKKLANNYMTDNLFETIYTADGVEENAQKVKLETEKVEVFINNESDEVIVFYTLEKELIQSGFKETVQNYIKVEVVKEDNVLKVSKIEPLVMTEGGY</sequence>
<reference evidence="4" key="1">
    <citation type="journal article" date="2019" name="Int. J. Syst. Evol. Microbiol.">
        <title>The Global Catalogue of Microorganisms (GCM) 10K type strain sequencing project: providing services to taxonomists for standard genome sequencing and annotation.</title>
        <authorList>
            <consortium name="The Broad Institute Genomics Platform"/>
            <consortium name="The Broad Institute Genome Sequencing Center for Infectious Disease"/>
            <person name="Wu L."/>
            <person name="Ma J."/>
        </authorList>
    </citation>
    <scope>NUCLEOTIDE SEQUENCE [LARGE SCALE GENOMIC DNA]</scope>
    <source>
        <strain evidence="4">CGMCC 4.7177</strain>
    </source>
</reference>
<comment type="caution">
    <text evidence="3">The sequence shown here is derived from an EMBL/GenBank/DDBJ whole genome shotgun (WGS) entry which is preliminary data.</text>
</comment>
<evidence type="ECO:0000256" key="2">
    <source>
        <dbReference type="SAM" id="Phobius"/>
    </source>
</evidence>